<reference evidence="1 2" key="1">
    <citation type="submission" date="2015-01" db="EMBL/GenBank/DDBJ databases">
        <title>Evolution of Trichinella species and genotypes.</title>
        <authorList>
            <person name="Korhonen P.K."/>
            <person name="Edoardo P."/>
            <person name="Giuseppe L.R."/>
            <person name="Gasser R.B."/>
        </authorList>
    </citation>
    <scope>NUCLEOTIDE SEQUENCE [LARGE SCALE GENOMIC DNA]</scope>
    <source>
        <strain evidence="1">ISS13</strain>
    </source>
</reference>
<dbReference type="EMBL" id="JYDR01000025">
    <property type="protein sequence ID" value="KRY74479.1"/>
    <property type="molecule type" value="Genomic_DNA"/>
</dbReference>
<protein>
    <submittedName>
        <fullName evidence="1">Uncharacterized protein</fullName>
    </submittedName>
</protein>
<dbReference type="AlphaFoldDB" id="A0A0V1EKX8"/>
<evidence type="ECO:0000313" key="1">
    <source>
        <dbReference type="EMBL" id="KRY74479.1"/>
    </source>
</evidence>
<accession>A0A0V1EKX8</accession>
<evidence type="ECO:0000313" key="2">
    <source>
        <dbReference type="Proteomes" id="UP000054632"/>
    </source>
</evidence>
<comment type="caution">
    <text evidence="1">The sequence shown here is derived from an EMBL/GenBank/DDBJ whole genome shotgun (WGS) entry which is preliminary data.</text>
</comment>
<proteinExistence type="predicted"/>
<gene>
    <name evidence="1" type="ORF">T4A_14504</name>
</gene>
<dbReference type="Proteomes" id="UP000054632">
    <property type="component" value="Unassembled WGS sequence"/>
</dbReference>
<name>A0A0V1EKX8_TRIPS</name>
<sequence length="53" mass="6482">MYVLEYLVKYAIWQRPTKSIPGFGFQNVPMVMAFDSFLPRWLTYRQLREYCKV</sequence>
<organism evidence="1 2">
    <name type="scientific">Trichinella pseudospiralis</name>
    <name type="common">Parasitic roundworm</name>
    <dbReference type="NCBI Taxonomy" id="6337"/>
    <lineage>
        <taxon>Eukaryota</taxon>
        <taxon>Metazoa</taxon>
        <taxon>Ecdysozoa</taxon>
        <taxon>Nematoda</taxon>
        <taxon>Enoplea</taxon>
        <taxon>Dorylaimia</taxon>
        <taxon>Trichinellida</taxon>
        <taxon>Trichinellidae</taxon>
        <taxon>Trichinella</taxon>
    </lineage>
</organism>